<protein>
    <submittedName>
        <fullName evidence="3">Uncharacterized protein</fullName>
    </submittedName>
</protein>
<evidence type="ECO:0000256" key="2">
    <source>
        <dbReference type="SAM" id="Phobius"/>
    </source>
</evidence>
<dbReference type="Proteomes" id="UP000634206">
    <property type="component" value="Unassembled WGS sequence"/>
</dbReference>
<feature type="transmembrane region" description="Helical" evidence="2">
    <location>
        <begin position="69"/>
        <end position="87"/>
    </location>
</feature>
<feature type="region of interest" description="Disordered" evidence="1">
    <location>
        <begin position="351"/>
        <end position="382"/>
    </location>
</feature>
<dbReference type="EMBL" id="JAENIG010000001">
    <property type="protein sequence ID" value="MBK1853755.1"/>
    <property type="molecule type" value="Genomic_DNA"/>
</dbReference>
<feature type="transmembrane region" description="Helical" evidence="2">
    <location>
        <begin position="164"/>
        <end position="182"/>
    </location>
</feature>
<feature type="compositionally biased region" description="Gly residues" evidence="1">
    <location>
        <begin position="854"/>
        <end position="868"/>
    </location>
</feature>
<feature type="region of interest" description="Disordered" evidence="1">
    <location>
        <begin position="663"/>
        <end position="701"/>
    </location>
</feature>
<keyword evidence="2" id="KW-0812">Transmembrane</keyword>
<feature type="region of interest" description="Disordered" evidence="1">
    <location>
        <begin position="899"/>
        <end position="932"/>
    </location>
</feature>
<organism evidence="3 4">
    <name type="scientific">Oceaniferula flava</name>
    <dbReference type="NCBI Taxonomy" id="2800421"/>
    <lineage>
        <taxon>Bacteria</taxon>
        <taxon>Pseudomonadati</taxon>
        <taxon>Verrucomicrobiota</taxon>
        <taxon>Verrucomicrobiia</taxon>
        <taxon>Verrucomicrobiales</taxon>
        <taxon>Verrucomicrobiaceae</taxon>
        <taxon>Oceaniferula</taxon>
    </lineage>
</organism>
<feature type="transmembrane region" description="Helical" evidence="2">
    <location>
        <begin position="36"/>
        <end position="57"/>
    </location>
</feature>
<keyword evidence="2" id="KW-0472">Membrane</keyword>
<feature type="region of interest" description="Disordered" evidence="1">
    <location>
        <begin position="852"/>
        <end position="874"/>
    </location>
</feature>
<feature type="compositionally biased region" description="Basic and acidic residues" evidence="1">
    <location>
        <begin position="686"/>
        <end position="701"/>
    </location>
</feature>
<accession>A0AAE2VAU5</accession>
<name>A0AAE2VAU5_9BACT</name>
<evidence type="ECO:0000313" key="3">
    <source>
        <dbReference type="EMBL" id="MBK1853755.1"/>
    </source>
</evidence>
<evidence type="ECO:0000313" key="4">
    <source>
        <dbReference type="Proteomes" id="UP000634206"/>
    </source>
</evidence>
<evidence type="ECO:0000256" key="1">
    <source>
        <dbReference type="SAM" id="MobiDB-lite"/>
    </source>
</evidence>
<keyword evidence="4" id="KW-1185">Reference proteome</keyword>
<reference evidence="3" key="1">
    <citation type="submission" date="2021-01" db="EMBL/GenBank/DDBJ databases">
        <title>Modified the classification status of verrucomicrobia.</title>
        <authorList>
            <person name="Feng X."/>
        </authorList>
    </citation>
    <scope>NUCLEOTIDE SEQUENCE</scope>
    <source>
        <strain evidence="3">5K15</strain>
    </source>
</reference>
<dbReference type="RefSeq" id="WP_309488353.1">
    <property type="nucleotide sequence ID" value="NZ_JAENIG010000001.1"/>
</dbReference>
<comment type="caution">
    <text evidence="3">The sequence shown here is derived from an EMBL/GenBank/DDBJ whole genome shotgun (WGS) entry which is preliminary data.</text>
</comment>
<feature type="region of interest" description="Disordered" evidence="1">
    <location>
        <begin position="591"/>
        <end position="627"/>
    </location>
</feature>
<dbReference type="AlphaFoldDB" id="A0AAE2VAU5"/>
<keyword evidence="2" id="KW-1133">Transmembrane helix</keyword>
<feature type="compositionally biased region" description="Basic and acidic residues" evidence="1">
    <location>
        <begin position="666"/>
        <end position="679"/>
    </location>
</feature>
<gene>
    <name evidence="3" type="ORF">JIN83_02180</name>
</gene>
<sequence>MSDPLPSSQPPHQAPIPQGLQNQLERFKKRLWQIKIAEAVLAGFFGLLFSFLLVFGLDRLFETPNMVRLVILLVGVSLFALFAPYWIRRWVYGHRRENQLAKLIARRYPRLGDRLLGAVELQDQVEGKDSLSPALRAAAMRTVAADAAGRDLLEALPAARHRKWSLVVMVLFLLMVAALITAPQAGVNALKRWLMPLANTERFTFTQLDLSGISTPHHVPYGETFTLSVPLSADTNRSPETARARYGNGEWVEASLVDGAYAFVFPAQRAADHLHIEADDARASLPVEPVIRPAVENLRAAVKLPAYLEREDISADLRSGFLSVLEGSEVTIQAVASRALSSGSAQVITLPSESLPQPDAGAADAGSPFGGAHPTPPSTEPKNDAIVEVEKEIPPRDIALKLNSRQMTTAPITMGRRSLVIPMQWTDIYGLKADKPVKLRLETAQDQLPSTYIQGIERQHIMLAEETIDFEVLAEDDYGLKACGISWQGEFTKPTGGTPAKGELTLEQGSPSRTTISQPFAFSPANLEIAPQKLTLRSWTEDYKPGRGRVYSEPVVLYILTRDEHAQVLKNEFDRAIGELEDIARKEQNLNDENQRLERKDGKDLQSEENLKKLQKQQDAERANKERMQELTKKMEELFKDAVRNGEIDKDALKKMSKALQSMRELSQEDLPKVEKKLQDAQSQRNTEEKSKEDMKKAVEEQKKALEKMKQALKDANEANQNFEASTFVNRLKRAANEQDGIASAFIDAIDKVIGSSFEELDPVEQRTIKGASDQQRQTASDVRWIQEDLAHYYARTQKEEHKQLVEAMKNSRIDEAMEILSSRVSANLSFAAITQSKQWAEQLRKWAKQLEGDQGGAGGGGEGGGGQQQSEDKDFEFMLKVMRMIQKEQDIRSRTRALENLRRSLNPDIAHPALPKAARPDTRPSDVVPAG</sequence>
<proteinExistence type="predicted"/>